<evidence type="ECO:0000256" key="10">
    <source>
        <dbReference type="PIRNR" id="PIRNR005727"/>
    </source>
</evidence>
<dbReference type="Pfam" id="PF01602">
    <property type="entry name" value="Adaptin_N"/>
    <property type="match status" value="1"/>
</dbReference>
<dbReference type="VEuPathDB" id="TriTrypDB:ADEAN_000262200"/>
<accession>A0A7G2C8L7</accession>
<feature type="domain" description="Coatomer beta subunit C-terminal" evidence="12">
    <location>
        <begin position="661"/>
        <end position="796"/>
    </location>
</feature>
<gene>
    <name evidence="14" type="ORF">ADEAN_000262200</name>
</gene>
<dbReference type="PIRSF" id="PIRSF005727">
    <property type="entry name" value="Coatomer_beta_subunit"/>
    <property type="match status" value="1"/>
</dbReference>
<dbReference type="GO" id="GO:0000139">
    <property type="term" value="C:Golgi membrane"/>
    <property type="evidence" value="ECO:0007669"/>
    <property type="project" value="UniProtKB-SubCell"/>
</dbReference>
<evidence type="ECO:0000259" key="11">
    <source>
        <dbReference type="Pfam" id="PF01602"/>
    </source>
</evidence>
<dbReference type="PANTHER" id="PTHR10635">
    <property type="entry name" value="COATOMER SUBUNIT BETA"/>
    <property type="match status" value="1"/>
</dbReference>
<keyword evidence="15" id="KW-1185">Reference proteome</keyword>
<evidence type="ECO:0000256" key="4">
    <source>
        <dbReference type="ARBA" id="ARBA00022737"/>
    </source>
</evidence>
<keyword evidence="9 10" id="KW-0968">Cytoplasmic vesicle</keyword>
<evidence type="ECO:0000313" key="14">
    <source>
        <dbReference type="EMBL" id="CAD2215167.1"/>
    </source>
</evidence>
<dbReference type="GO" id="GO:0006888">
    <property type="term" value="P:endoplasmic reticulum to Golgi vesicle-mediated transport"/>
    <property type="evidence" value="ECO:0007669"/>
    <property type="project" value="TreeGrafter"/>
</dbReference>
<dbReference type="InterPro" id="IPR011710">
    <property type="entry name" value="Coatomer_bsu_C"/>
</dbReference>
<dbReference type="AlphaFoldDB" id="A0A7G2C8L7"/>
<evidence type="ECO:0000256" key="1">
    <source>
        <dbReference type="ARBA" id="ARBA00004255"/>
    </source>
</evidence>
<keyword evidence="3 10" id="KW-0963">Cytoplasm</keyword>
<dbReference type="InterPro" id="IPR002553">
    <property type="entry name" value="Clathrin/coatomer_adapt-like_N"/>
</dbReference>
<dbReference type="InterPro" id="IPR016024">
    <property type="entry name" value="ARM-type_fold"/>
</dbReference>
<sequence>MSNAEVGVSSQERHSTMLLGVHNASSVTSKELKDALEKGDAVTQATALENMIRLHLNGEPQNHMIMTVIKYVTPVEDHLVKKLVLYFWEVVDKVDKDGNLLSIMILICSFLRADLQHPNVYIRGITLRFLCKIDHRDILEPLIGPVLQNLTNSDAYVRRHAVMAVKVIYERFPELIPDAAEQVDAFIQHESDVSARRNAFDMLAANAPDRAARYLNDNRESIINFGSVFLLSVVEFCRKSIEVNPYDRARYVPLLFAVIQSKSPAVQYQCACTLLSLSSSPTAILQAAQTFIDILKSHSDNNVRLIVVEQLNAMRKTHLHVLQDSLLDVLSTLSITGNEIREQIVSLSMELVNEKNMDAFVGAMKRELLRAQSDDVESSASYKAVLIKAISTAVTRRPESAVSVLPLLLDYLCGDDSTSVEVMLLVKEILRVNPSLRKDTLEKVNATLPLMSSSAAISMALWLLGSYTEETEVILSTVQSLKEAMLPTPLTAPAVDTGDEKDNAPRTKVVTTVQEDGTYVTTYVTDTNVSASGESTVGLRAQIVRGKYVVATSLGTALTKLIIRLFAADGVEAAVRNEAQCAASDMLGDILRYATAAGATYPIDDDGQEHLRLSLSMLKAPSSSFLVDLVGDQQWCSSPALEAGGPTGAASKTAARQIVPVDTPIVFSQIVGGKDASMDMGATSAAGGTSDVLDKAGEYMRQIERVVALSGFMDPVYCEASVTVNEFDVSVDWLLVNCTSDPLKNLTLELATLGGMRLVERPQSYTIEPKGCIQVRSTLKVGAAEAGVIYGNVLYDAPSGARNCIVLSNLQVDLINYILPGVISLSDFRDKWDIFTWENKIAISTTGSPVTVKDYVDQLCQELHMDLIEPLDTDDDLGGALGDDNEIYVSCNLYSKSVFGEEALANVSVEYSASEGIQGVVRIRSTELIALGMGEKVKEIQGRFLSSR</sequence>
<evidence type="ECO:0000256" key="6">
    <source>
        <dbReference type="ARBA" id="ARBA00022927"/>
    </source>
</evidence>
<dbReference type="PANTHER" id="PTHR10635:SF0">
    <property type="entry name" value="COATOMER SUBUNIT BETA"/>
    <property type="match status" value="1"/>
</dbReference>
<feature type="domain" description="Clathrin/coatomer adaptor adaptin-like N-terminal" evidence="11">
    <location>
        <begin position="28"/>
        <end position="481"/>
    </location>
</feature>
<evidence type="ECO:0000256" key="3">
    <source>
        <dbReference type="ARBA" id="ARBA00022490"/>
    </source>
</evidence>
<dbReference type="Pfam" id="PF07718">
    <property type="entry name" value="Coatamer_beta_C"/>
    <property type="match status" value="1"/>
</dbReference>
<dbReference type="InterPro" id="IPR016460">
    <property type="entry name" value="COPB1"/>
</dbReference>
<dbReference type="InterPro" id="IPR029446">
    <property type="entry name" value="COPB1_appendage_platform_dom"/>
</dbReference>
<evidence type="ECO:0000259" key="13">
    <source>
        <dbReference type="Pfam" id="PF14806"/>
    </source>
</evidence>
<feature type="domain" description="Coatomer beta subunit appendage platform" evidence="13">
    <location>
        <begin position="802"/>
        <end position="937"/>
    </location>
</feature>
<evidence type="ECO:0000256" key="9">
    <source>
        <dbReference type="ARBA" id="ARBA00023329"/>
    </source>
</evidence>
<keyword evidence="7 10" id="KW-0333">Golgi apparatus</keyword>
<dbReference type="GO" id="GO:0005198">
    <property type="term" value="F:structural molecule activity"/>
    <property type="evidence" value="ECO:0007669"/>
    <property type="project" value="InterPro"/>
</dbReference>
<evidence type="ECO:0000256" key="5">
    <source>
        <dbReference type="ARBA" id="ARBA00022892"/>
    </source>
</evidence>
<comment type="function">
    <text evidence="10">The coatomer is a cytosolic protein complex that binds to dilysine motifs and reversibly associates with Golgi non-clathrin-coated vesicles, which further mediate biosynthetic protein transport from the ER, via the Golgi up to the trans Golgi network. Coatomer complex is required for budding from Golgi membranes, and is essential for the retrograde Golgi-to-ER transport of dilysine-tagged proteins.</text>
</comment>
<name>A0A7G2C8L7_9TRYP</name>
<protein>
    <recommendedName>
        <fullName evidence="10">Coatomer subunit beta</fullName>
    </recommendedName>
    <alternativeName>
        <fullName evidence="10">Beta-coat protein</fullName>
    </alternativeName>
</protein>
<evidence type="ECO:0000256" key="8">
    <source>
        <dbReference type="ARBA" id="ARBA00023136"/>
    </source>
</evidence>
<keyword evidence="4" id="KW-0677">Repeat</keyword>
<keyword evidence="5 10" id="KW-0931">ER-Golgi transport</keyword>
<reference evidence="14 15" key="1">
    <citation type="submission" date="2020-08" db="EMBL/GenBank/DDBJ databases">
        <authorList>
            <person name="Newling K."/>
            <person name="Davey J."/>
            <person name="Forrester S."/>
        </authorList>
    </citation>
    <scope>NUCLEOTIDE SEQUENCE [LARGE SCALE GENOMIC DNA]</scope>
    <source>
        <strain evidence="15">Crithidia deanei Carvalho (ATCC PRA-265)</strain>
    </source>
</reference>
<dbReference type="SUPFAM" id="SSF48371">
    <property type="entry name" value="ARM repeat"/>
    <property type="match status" value="1"/>
</dbReference>
<dbReference type="Pfam" id="PF14806">
    <property type="entry name" value="Coatomer_b_Cpla"/>
    <property type="match status" value="1"/>
</dbReference>
<comment type="subunit">
    <text evidence="10">Oligomeric complex that consists of at least the alpha, beta, beta', gamma, delta, epsilon and zeta subunits.</text>
</comment>
<dbReference type="EMBL" id="LR877148">
    <property type="protein sequence ID" value="CAD2215167.1"/>
    <property type="molecule type" value="Genomic_DNA"/>
</dbReference>
<proteinExistence type="predicted"/>
<evidence type="ECO:0000256" key="7">
    <source>
        <dbReference type="ARBA" id="ARBA00023034"/>
    </source>
</evidence>
<evidence type="ECO:0000256" key="2">
    <source>
        <dbReference type="ARBA" id="ARBA00022448"/>
    </source>
</evidence>
<comment type="subcellular location">
    <subcellularLocation>
        <location evidence="10">Cytoplasm</location>
    </subcellularLocation>
    <subcellularLocation>
        <location evidence="1 10">Golgi apparatus membrane</location>
        <topology evidence="1 10">Peripheral membrane protein</topology>
        <orientation evidence="1 10">Cytoplasmic side</orientation>
    </subcellularLocation>
    <subcellularLocation>
        <location evidence="10">Cytoplasmic vesicle</location>
        <location evidence="10">COPI-coated vesicle membrane</location>
        <topology evidence="10">Peripheral membrane protein</topology>
        <orientation evidence="10">Cytoplasmic side</orientation>
    </subcellularLocation>
</comment>
<dbReference type="OrthoDB" id="10261439at2759"/>
<dbReference type="GO" id="GO:0006891">
    <property type="term" value="P:intra-Golgi vesicle-mediated transport"/>
    <property type="evidence" value="ECO:0007669"/>
    <property type="project" value="TreeGrafter"/>
</dbReference>
<dbReference type="GO" id="GO:0006886">
    <property type="term" value="P:intracellular protein transport"/>
    <property type="evidence" value="ECO:0007669"/>
    <property type="project" value="InterPro"/>
</dbReference>
<keyword evidence="6 10" id="KW-0653">Protein transport</keyword>
<dbReference type="Gene3D" id="1.25.10.10">
    <property type="entry name" value="Leucine-rich Repeat Variant"/>
    <property type="match status" value="1"/>
</dbReference>
<keyword evidence="8 10" id="KW-0472">Membrane</keyword>
<dbReference type="InterPro" id="IPR011989">
    <property type="entry name" value="ARM-like"/>
</dbReference>
<dbReference type="Proteomes" id="UP000515908">
    <property type="component" value="Chromosome 04"/>
</dbReference>
<keyword evidence="2 10" id="KW-0813">Transport</keyword>
<organism evidence="14 15">
    <name type="scientific">Angomonas deanei</name>
    <dbReference type="NCBI Taxonomy" id="59799"/>
    <lineage>
        <taxon>Eukaryota</taxon>
        <taxon>Discoba</taxon>
        <taxon>Euglenozoa</taxon>
        <taxon>Kinetoplastea</taxon>
        <taxon>Metakinetoplastina</taxon>
        <taxon>Trypanosomatida</taxon>
        <taxon>Trypanosomatidae</taxon>
        <taxon>Strigomonadinae</taxon>
        <taxon>Angomonas</taxon>
    </lineage>
</organism>
<dbReference type="GO" id="GO:0030126">
    <property type="term" value="C:COPI vesicle coat"/>
    <property type="evidence" value="ECO:0007669"/>
    <property type="project" value="InterPro"/>
</dbReference>
<evidence type="ECO:0000259" key="12">
    <source>
        <dbReference type="Pfam" id="PF07718"/>
    </source>
</evidence>
<evidence type="ECO:0000313" key="15">
    <source>
        <dbReference type="Proteomes" id="UP000515908"/>
    </source>
</evidence>